<sequence length="339" mass="38339">MATLAFNAIATVTLTGLFPTRKNPQAGSLTTQLQRREVPLNLLKPAIRDPSTCKGNGFVDMPPRPPSKQPPPGNAHLHASLGEYLGHGHSSIVFDLRDVQLSSAPSDVVVPPLVVKVARINRVTSLLREAWFYDDMECIQGVSIPRCYGYFETEVPEDSDVRRQLLAVAKKYRPEDDGEENLVLSRDQMMGPLHPLLAERCQRRDIIAVTILEKLGPQLPLGQELSEETKEDLESMFEDMAHLCINNVEDIRWENILQAPDTSSSLPSLPSPFTQKVHRWRAIDFELAIKINLSVPHCQLEHYCGLGGVYDHVESWYEEEYSWPEEESESDEDWLESRD</sequence>
<dbReference type="HOGENOM" id="CLU_075372_0_0_1"/>
<dbReference type="GeneID" id="18913070"/>
<dbReference type="GO" id="GO:0005524">
    <property type="term" value="F:ATP binding"/>
    <property type="evidence" value="ECO:0007669"/>
    <property type="project" value="UniProtKB-UniRule"/>
</dbReference>
<evidence type="ECO:0000313" key="3">
    <source>
        <dbReference type="EMBL" id="EKM53514.1"/>
    </source>
</evidence>
<dbReference type="AlphaFoldDB" id="K5W3L3"/>
<dbReference type="PROSITE" id="PS00107">
    <property type="entry name" value="PROTEIN_KINASE_ATP"/>
    <property type="match status" value="1"/>
</dbReference>
<evidence type="ECO:0008006" key="5">
    <source>
        <dbReference type="Google" id="ProtNLM"/>
    </source>
</evidence>
<dbReference type="InParanoid" id="K5W3L3"/>
<reference evidence="3 4" key="1">
    <citation type="journal article" date="2012" name="BMC Genomics">
        <title>Comparative genomics of the white-rot fungi, Phanerochaete carnosa and P. chrysosporium, to elucidate the genetic basis of the distinct wood types they colonize.</title>
        <authorList>
            <person name="Suzuki H."/>
            <person name="MacDonald J."/>
            <person name="Syed K."/>
            <person name="Salamov A."/>
            <person name="Hori C."/>
            <person name="Aerts A."/>
            <person name="Henrissat B."/>
            <person name="Wiebenga A."/>
            <person name="vanKuyk P.A."/>
            <person name="Barry K."/>
            <person name="Lindquist E."/>
            <person name="LaButti K."/>
            <person name="Lapidus A."/>
            <person name="Lucas S."/>
            <person name="Coutinho P."/>
            <person name="Gong Y."/>
            <person name="Samejima M."/>
            <person name="Mahadevan R."/>
            <person name="Abou-Zaid M."/>
            <person name="de Vries R.P."/>
            <person name="Igarashi K."/>
            <person name="Yadav J.S."/>
            <person name="Grigoriev I.V."/>
            <person name="Master E.R."/>
        </authorList>
    </citation>
    <scope>NUCLEOTIDE SEQUENCE [LARGE SCALE GENOMIC DNA]</scope>
    <source>
        <strain evidence="3 4">HHB-10118-sp</strain>
    </source>
</reference>
<keyword evidence="1" id="KW-0547">Nucleotide-binding</keyword>
<dbReference type="OrthoDB" id="2751208at2759"/>
<proteinExistence type="predicted"/>
<feature type="compositionally biased region" description="Pro residues" evidence="2">
    <location>
        <begin position="62"/>
        <end position="73"/>
    </location>
</feature>
<keyword evidence="1" id="KW-0067">ATP-binding</keyword>
<feature type="binding site" evidence="1">
    <location>
        <position position="116"/>
    </location>
    <ligand>
        <name>ATP</name>
        <dbReference type="ChEBI" id="CHEBI:30616"/>
    </ligand>
</feature>
<keyword evidence="4" id="KW-1185">Reference proteome</keyword>
<evidence type="ECO:0000313" key="4">
    <source>
        <dbReference type="Proteomes" id="UP000008370"/>
    </source>
</evidence>
<dbReference type="KEGG" id="pco:PHACADRAFT_211204"/>
<gene>
    <name evidence="3" type="ORF">PHACADRAFT_211204</name>
</gene>
<protein>
    <recommendedName>
        <fullName evidence="5">Protein kinase domain-containing protein</fullName>
    </recommendedName>
</protein>
<dbReference type="RefSeq" id="XP_007398202.1">
    <property type="nucleotide sequence ID" value="XM_007398140.1"/>
</dbReference>
<organism evidence="3 4">
    <name type="scientific">Phanerochaete carnosa (strain HHB-10118-sp)</name>
    <name type="common">White-rot fungus</name>
    <name type="synonym">Peniophora carnosa</name>
    <dbReference type="NCBI Taxonomy" id="650164"/>
    <lineage>
        <taxon>Eukaryota</taxon>
        <taxon>Fungi</taxon>
        <taxon>Dikarya</taxon>
        <taxon>Basidiomycota</taxon>
        <taxon>Agaricomycotina</taxon>
        <taxon>Agaricomycetes</taxon>
        <taxon>Polyporales</taxon>
        <taxon>Phanerochaetaceae</taxon>
        <taxon>Phanerochaete</taxon>
    </lineage>
</organism>
<name>K5W3L3_PHACS</name>
<evidence type="ECO:0000256" key="2">
    <source>
        <dbReference type="SAM" id="MobiDB-lite"/>
    </source>
</evidence>
<accession>K5W3L3</accession>
<dbReference type="Proteomes" id="UP000008370">
    <property type="component" value="Unassembled WGS sequence"/>
</dbReference>
<evidence type="ECO:0000256" key="1">
    <source>
        <dbReference type="PROSITE-ProRule" id="PRU10141"/>
    </source>
</evidence>
<feature type="region of interest" description="Disordered" evidence="2">
    <location>
        <begin position="46"/>
        <end position="74"/>
    </location>
</feature>
<dbReference type="EMBL" id="JH930474">
    <property type="protein sequence ID" value="EKM53514.1"/>
    <property type="molecule type" value="Genomic_DNA"/>
</dbReference>
<dbReference type="InterPro" id="IPR017441">
    <property type="entry name" value="Protein_kinase_ATP_BS"/>
</dbReference>